<dbReference type="EMBL" id="CP113836">
    <property type="protein sequence ID" value="WAL69479.1"/>
    <property type="molecule type" value="Genomic_DNA"/>
</dbReference>
<feature type="domain" description="HTH marR-type" evidence="2">
    <location>
        <begin position="32"/>
        <end position="170"/>
    </location>
</feature>
<dbReference type="SMART" id="SM00228">
    <property type="entry name" value="PDZ"/>
    <property type="match status" value="1"/>
</dbReference>
<dbReference type="Gene3D" id="1.10.10.10">
    <property type="entry name" value="Winged helix-like DNA-binding domain superfamily/Winged helix DNA-binding domain"/>
    <property type="match status" value="1"/>
</dbReference>
<dbReference type="InterPro" id="IPR039422">
    <property type="entry name" value="MarR/SlyA-like"/>
</dbReference>
<reference evidence="3" key="1">
    <citation type="submission" date="2022-11" db="EMBL/GenBank/DDBJ databases">
        <authorList>
            <person name="Mo P."/>
        </authorList>
    </citation>
    <scope>NUCLEOTIDE SEQUENCE</scope>
    <source>
        <strain evidence="3">HUAS 11-8</strain>
    </source>
</reference>
<dbReference type="Pfam" id="PF12802">
    <property type="entry name" value="MarR_2"/>
    <property type="match status" value="1"/>
</dbReference>
<dbReference type="Pfam" id="PF17820">
    <property type="entry name" value="PDZ_6"/>
    <property type="match status" value="1"/>
</dbReference>
<dbReference type="SMART" id="SM00347">
    <property type="entry name" value="HTH_MARR"/>
    <property type="match status" value="1"/>
</dbReference>
<dbReference type="PROSITE" id="PS50106">
    <property type="entry name" value="PDZ"/>
    <property type="match status" value="1"/>
</dbReference>
<dbReference type="SUPFAM" id="SSF50156">
    <property type="entry name" value="PDZ domain-like"/>
    <property type="match status" value="1"/>
</dbReference>
<dbReference type="InterPro" id="IPR041489">
    <property type="entry name" value="PDZ_6"/>
</dbReference>
<gene>
    <name evidence="3" type="ORF">ORV05_17450</name>
</gene>
<evidence type="ECO:0000313" key="3">
    <source>
        <dbReference type="EMBL" id="WAL69479.1"/>
    </source>
</evidence>
<name>A0ABY7BC16_9PSEU</name>
<evidence type="ECO:0000313" key="4">
    <source>
        <dbReference type="Proteomes" id="UP001163203"/>
    </source>
</evidence>
<feature type="domain" description="PDZ" evidence="1">
    <location>
        <begin position="169"/>
        <end position="247"/>
    </location>
</feature>
<keyword evidence="4" id="KW-1185">Reference proteome</keyword>
<dbReference type="Gene3D" id="2.30.42.10">
    <property type="match status" value="1"/>
</dbReference>
<dbReference type="InterPro" id="IPR036390">
    <property type="entry name" value="WH_DNA-bd_sf"/>
</dbReference>
<dbReference type="InterPro" id="IPR000835">
    <property type="entry name" value="HTH_MarR-typ"/>
</dbReference>
<dbReference type="PANTHER" id="PTHR33164">
    <property type="entry name" value="TRANSCRIPTIONAL REGULATOR, MARR FAMILY"/>
    <property type="match status" value="1"/>
</dbReference>
<dbReference type="SUPFAM" id="SSF46785">
    <property type="entry name" value="Winged helix' DNA-binding domain"/>
    <property type="match status" value="1"/>
</dbReference>
<organism evidence="3 4">
    <name type="scientific">Amycolatopsis cynarae</name>
    <dbReference type="NCBI Taxonomy" id="2995223"/>
    <lineage>
        <taxon>Bacteria</taxon>
        <taxon>Bacillati</taxon>
        <taxon>Actinomycetota</taxon>
        <taxon>Actinomycetes</taxon>
        <taxon>Pseudonocardiales</taxon>
        <taxon>Pseudonocardiaceae</taxon>
        <taxon>Amycolatopsis</taxon>
    </lineage>
</organism>
<dbReference type="InterPro" id="IPR001478">
    <property type="entry name" value="PDZ"/>
</dbReference>
<proteinExistence type="predicted"/>
<sequence>MTAGASFEDRDAARDAVDTVMEHWLSLRPDLDFTPFAVMIRLARLRGIVEAEVDANLRAHGVRTPDFAALVTLMRIGGEGGVGQHRLADELGLTPGTVSVRIDRLVQTGLAERGPDPTSKRRTLIVPTPAGRDLFERVLPSHLFTEDRLLAALSDGERAQLTDLLRKLLVEFEPRQPATVSRAGLNLAPAHETISKRAAVGLDPAPGLLVRTVEPGSPADHAGLRAGDVLVDACGRDLRSRSRLDAILREYAAQPIELTALRGEGKVVIRLALAAPQESERHKEKDSS</sequence>
<dbReference type="InterPro" id="IPR036034">
    <property type="entry name" value="PDZ_sf"/>
</dbReference>
<dbReference type="RefSeq" id="WP_268759565.1">
    <property type="nucleotide sequence ID" value="NZ_CP113836.1"/>
</dbReference>
<evidence type="ECO:0000259" key="1">
    <source>
        <dbReference type="PROSITE" id="PS50106"/>
    </source>
</evidence>
<evidence type="ECO:0000259" key="2">
    <source>
        <dbReference type="PROSITE" id="PS50995"/>
    </source>
</evidence>
<dbReference type="PANTHER" id="PTHR33164:SF104">
    <property type="entry name" value="TRANSCRIPTIONAL REGULATORY PROTEIN"/>
    <property type="match status" value="1"/>
</dbReference>
<protein>
    <submittedName>
        <fullName evidence="3">PDZ domain-containing protein</fullName>
    </submittedName>
</protein>
<dbReference type="InterPro" id="IPR036388">
    <property type="entry name" value="WH-like_DNA-bd_sf"/>
</dbReference>
<dbReference type="PROSITE" id="PS50995">
    <property type="entry name" value="HTH_MARR_2"/>
    <property type="match status" value="1"/>
</dbReference>
<dbReference type="Proteomes" id="UP001163203">
    <property type="component" value="Chromosome"/>
</dbReference>
<accession>A0ABY7BC16</accession>